<keyword evidence="3" id="KW-0998">Cell outer membrane</keyword>
<dbReference type="InterPro" id="IPR011990">
    <property type="entry name" value="TPR-like_helical_dom_sf"/>
</dbReference>
<feature type="signal peptide" evidence="4">
    <location>
        <begin position="1"/>
        <end position="23"/>
    </location>
</feature>
<dbReference type="Pfam" id="PF13525">
    <property type="entry name" value="YfiO"/>
    <property type="match status" value="1"/>
</dbReference>
<dbReference type="NCBIfam" id="TIGR03302">
    <property type="entry name" value="OM_YfiO"/>
    <property type="match status" value="1"/>
</dbReference>
<dbReference type="InterPro" id="IPR017689">
    <property type="entry name" value="BamD"/>
</dbReference>
<evidence type="ECO:0000313" key="7">
    <source>
        <dbReference type="Proteomes" id="UP000320773"/>
    </source>
</evidence>
<evidence type="ECO:0000259" key="5">
    <source>
        <dbReference type="Pfam" id="PF13525"/>
    </source>
</evidence>
<reference evidence="6 7" key="1">
    <citation type="submission" date="2019-06" db="EMBL/GenBank/DDBJ databases">
        <title>Genomic Encyclopedia of Archaeal and Bacterial Type Strains, Phase II (KMG-II): from individual species to whole genera.</title>
        <authorList>
            <person name="Goeker M."/>
        </authorList>
    </citation>
    <scope>NUCLEOTIDE SEQUENCE [LARGE SCALE GENOMIC DNA]</scope>
    <source>
        <strain evidence="6 7">DSM 24789</strain>
    </source>
</reference>
<dbReference type="Gene3D" id="1.25.40.10">
    <property type="entry name" value="Tetratricopeptide repeat domain"/>
    <property type="match status" value="1"/>
</dbReference>
<organism evidence="6 7">
    <name type="scientific">Flavobacterium branchiophilum</name>
    <dbReference type="NCBI Taxonomy" id="55197"/>
    <lineage>
        <taxon>Bacteria</taxon>
        <taxon>Pseudomonadati</taxon>
        <taxon>Bacteroidota</taxon>
        <taxon>Flavobacteriia</taxon>
        <taxon>Flavobacteriales</taxon>
        <taxon>Flavobacteriaceae</taxon>
        <taxon>Flavobacterium</taxon>
    </lineage>
</organism>
<evidence type="ECO:0000256" key="3">
    <source>
        <dbReference type="ARBA" id="ARBA00023237"/>
    </source>
</evidence>
<dbReference type="InterPro" id="IPR039565">
    <property type="entry name" value="BamD-like"/>
</dbReference>
<feature type="domain" description="Outer membrane lipoprotein BamD-like" evidence="5">
    <location>
        <begin position="33"/>
        <end position="182"/>
    </location>
</feature>
<keyword evidence="1 4" id="KW-0732">Signal</keyword>
<keyword evidence="2" id="KW-0472">Membrane</keyword>
<dbReference type="AlphaFoldDB" id="A0A543G8H5"/>
<feature type="chain" id="PRO_5021709379" evidence="4">
    <location>
        <begin position="24"/>
        <end position="266"/>
    </location>
</feature>
<name>A0A543G8H5_9FLAO</name>
<gene>
    <name evidence="6" type="ORF">BC670_3446</name>
</gene>
<evidence type="ECO:0000256" key="2">
    <source>
        <dbReference type="ARBA" id="ARBA00023136"/>
    </source>
</evidence>
<dbReference type="SUPFAM" id="SSF48452">
    <property type="entry name" value="TPR-like"/>
    <property type="match status" value="1"/>
</dbReference>
<evidence type="ECO:0000313" key="6">
    <source>
        <dbReference type="EMBL" id="TQM42388.1"/>
    </source>
</evidence>
<protein>
    <submittedName>
        <fullName evidence="6">Beta-barrel assembly machine subunit BamD</fullName>
    </submittedName>
</protein>
<accession>A0A543G8H5</accession>
<dbReference type="Proteomes" id="UP000320773">
    <property type="component" value="Unassembled WGS sequence"/>
</dbReference>
<comment type="caution">
    <text evidence="6">The sequence shown here is derived from an EMBL/GenBank/DDBJ whole genome shotgun (WGS) entry which is preliminary data.</text>
</comment>
<sequence>MMKKNLLLLMLSIALFSCSPYQKALKTEDIAVKYEEANKQYDNGKYNKAIRLFEQIAPSYRGKPQAEKMFYTYAQALYKTEQFHVSGYQFEKFVSSYPKSEKIEEAAYLGAKSFSKLSPVYSLDQVDTEKAIDKMQTFIDAYPTSSYLVEANEIVKTLREKIEVKAFENAKQYNTISDYKAALVAFDNFIADFPGTPLKEKALFLKLDSAFKLAINSVPSKMEERLNNSKIAYQNLMKFNSNTAFKDKADAMLEKINKELQQFSKQ</sequence>
<dbReference type="EMBL" id="VFPJ01000001">
    <property type="protein sequence ID" value="TQM42388.1"/>
    <property type="molecule type" value="Genomic_DNA"/>
</dbReference>
<dbReference type="PROSITE" id="PS51257">
    <property type="entry name" value="PROKAR_LIPOPROTEIN"/>
    <property type="match status" value="1"/>
</dbReference>
<evidence type="ECO:0000256" key="4">
    <source>
        <dbReference type="SAM" id="SignalP"/>
    </source>
</evidence>
<proteinExistence type="predicted"/>
<evidence type="ECO:0000256" key="1">
    <source>
        <dbReference type="ARBA" id="ARBA00022729"/>
    </source>
</evidence>